<keyword evidence="10 13" id="KW-0408">Iron</keyword>
<dbReference type="CDD" id="cd11056">
    <property type="entry name" value="CYP6-like"/>
    <property type="match status" value="1"/>
</dbReference>
<evidence type="ECO:0000256" key="8">
    <source>
        <dbReference type="ARBA" id="ARBA00022848"/>
    </source>
</evidence>
<dbReference type="Proteomes" id="UP000007266">
    <property type="component" value="Linkage group 5"/>
</dbReference>
<dbReference type="SUPFAM" id="SSF48264">
    <property type="entry name" value="Cytochrome P450"/>
    <property type="match status" value="1"/>
</dbReference>
<dbReference type="STRING" id="7070.D7EJT0"/>
<dbReference type="EMBL" id="KQ971342">
    <property type="protein sequence ID" value="EFA12856.1"/>
    <property type="molecule type" value="Genomic_DNA"/>
</dbReference>
<dbReference type="PROSITE" id="PS00086">
    <property type="entry name" value="CYTOCHROME_P450"/>
    <property type="match status" value="1"/>
</dbReference>
<keyword evidence="7" id="KW-0256">Endoplasmic reticulum</keyword>
<name>D7EJT0_TRICA</name>
<dbReference type="GO" id="GO:0005789">
    <property type="term" value="C:endoplasmic reticulum membrane"/>
    <property type="evidence" value="ECO:0007669"/>
    <property type="project" value="UniProtKB-SubCell"/>
</dbReference>
<protein>
    <submittedName>
        <fullName evidence="15">Cytochrome P450 345A1</fullName>
    </submittedName>
</protein>
<dbReference type="FunCoup" id="D7EJT0">
    <property type="interactions" value="62"/>
</dbReference>
<keyword evidence="8" id="KW-0492">Microsome</keyword>
<dbReference type="PANTHER" id="PTHR24292">
    <property type="entry name" value="CYTOCHROME P450"/>
    <property type="match status" value="1"/>
</dbReference>
<dbReference type="InterPro" id="IPR001128">
    <property type="entry name" value="Cyt_P450"/>
</dbReference>
<dbReference type="InterPro" id="IPR017972">
    <property type="entry name" value="Cyt_P450_CS"/>
</dbReference>
<evidence type="ECO:0000256" key="10">
    <source>
        <dbReference type="ARBA" id="ARBA00023004"/>
    </source>
</evidence>
<gene>
    <name evidence="15" type="primary">AUGUSTUS-3.0.2_00152</name>
    <name evidence="15" type="ORF">TcasGA2_TC000152</name>
</gene>
<dbReference type="PRINTS" id="PR00385">
    <property type="entry name" value="P450"/>
</dbReference>
<evidence type="ECO:0000256" key="2">
    <source>
        <dbReference type="ARBA" id="ARBA00004174"/>
    </source>
</evidence>
<keyword evidence="5 13" id="KW-0349">Heme</keyword>
<dbReference type="GO" id="GO:0016705">
    <property type="term" value="F:oxidoreductase activity, acting on paired donors, with incorporation or reduction of molecular oxygen"/>
    <property type="evidence" value="ECO:0007669"/>
    <property type="project" value="InterPro"/>
</dbReference>
<evidence type="ECO:0000256" key="7">
    <source>
        <dbReference type="ARBA" id="ARBA00022824"/>
    </source>
</evidence>
<keyword evidence="6 13" id="KW-0479">Metal-binding</keyword>
<dbReference type="KEGG" id="tca:659136"/>
<dbReference type="OMA" id="WFLPTEN"/>
<accession>D7EJT0</accession>
<evidence type="ECO:0000313" key="15">
    <source>
        <dbReference type="EMBL" id="EFA12856.1"/>
    </source>
</evidence>
<evidence type="ECO:0000256" key="13">
    <source>
        <dbReference type="PIRSR" id="PIRSR602401-1"/>
    </source>
</evidence>
<comment type="cofactor">
    <cofactor evidence="1 13">
        <name>heme</name>
        <dbReference type="ChEBI" id="CHEBI:30413"/>
    </cofactor>
</comment>
<evidence type="ECO:0000256" key="1">
    <source>
        <dbReference type="ARBA" id="ARBA00001971"/>
    </source>
</evidence>
<evidence type="ECO:0000256" key="3">
    <source>
        <dbReference type="ARBA" id="ARBA00004406"/>
    </source>
</evidence>
<evidence type="ECO:0000256" key="9">
    <source>
        <dbReference type="ARBA" id="ARBA00023002"/>
    </source>
</evidence>
<dbReference type="PRINTS" id="PR00463">
    <property type="entry name" value="EP450I"/>
</dbReference>
<sequence>MLLTSYLPLDTFLLLSVFTLLLYKYFSRNYDHWEKKNVFFFKPTPFFGNILDISLFRTTIGEHLAKLYNQTTEPFFGIFVFDKPHLIIKSPELVKTILVRDFNNFDDRGVASPHHDPLVKNMLFFNKNPEWKNVRVKMTPVFTTGKLKGMIPLINDIGETLTKYIAQKTSNLSLEAKEISAKYTTDVIAKCAFGINANSLKNEDAEFRNLGRRFFDFRWSNAIQQTSYFLLPGLVNVLKLRVMDKKDSNFLRETFWQTIKLRQENNSKAKDLIDAIIAMKENKEFCKNFNFEGDKVVAQAAQFFIAGFETTSATMAFTLYELCLQPQIQSKVRTEIMTCVKEHNGLTYEALQDMKYLNMCVCETLRKYPVLPFLDRTCKEDYKLPNSNVVIEKGTPVFIPMFGLHYDPQYFPNPQKYDPERFSDENMQNITPFSYIPFGEGPRNCIGERFGLISTKLGLIHVLSNFEVERSSDTPVPLEFEPKSFVLASKVGLPMKFKKVMTSAA</sequence>
<evidence type="ECO:0000256" key="6">
    <source>
        <dbReference type="ARBA" id="ARBA00022723"/>
    </source>
</evidence>
<reference evidence="15 16" key="1">
    <citation type="journal article" date="2008" name="Nature">
        <title>The genome of the model beetle and pest Tribolium castaneum.</title>
        <authorList>
            <consortium name="Tribolium Genome Sequencing Consortium"/>
            <person name="Richards S."/>
            <person name="Gibbs R.A."/>
            <person name="Weinstock G.M."/>
            <person name="Brown S.J."/>
            <person name="Denell R."/>
            <person name="Beeman R.W."/>
            <person name="Gibbs R."/>
            <person name="Beeman R.W."/>
            <person name="Brown S.J."/>
            <person name="Bucher G."/>
            <person name="Friedrich M."/>
            <person name="Grimmelikhuijzen C.J."/>
            <person name="Klingler M."/>
            <person name="Lorenzen M."/>
            <person name="Richards S."/>
            <person name="Roth S."/>
            <person name="Schroder R."/>
            <person name="Tautz D."/>
            <person name="Zdobnov E.M."/>
            <person name="Muzny D."/>
            <person name="Gibbs R.A."/>
            <person name="Weinstock G.M."/>
            <person name="Attaway T."/>
            <person name="Bell S."/>
            <person name="Buhay C.J."/>
            <person name="Chandrabose M.N."/>
            <person name="Chavez D."/>
            <person name="Clerk-Blankenburg K.P."/>
            <person name="Cree A."/>
            <person name="Dao M."/>
            <person name="Davis C."/>
            <person name="Chacko J."/>
            <person name="Dinh H."/>
            <person name="Dugan-Rocha S."/>
            <person name="Fowler G."/>
            <person name="Garner T.T."/>
            <person name="Garnes J."/>
            <person name="Gnirke A."/>
            <person name="Hawes A."/>
            <person name="Hernandez J."/>
            <person name="Hines S."/>
            <person name="Holder M."/>
            <person name="Hume J."/>
            <person name="Jhangiani S.N."/>
            <person name="Joshi V."/>
            <person name="Khan Z.M."/>
            <person name="Jackson L."/>
            <person name="Kovar C."/>
            <person name="Kowis A."/>
            <person name="Lee S."/>
            <person name="Lewis L.R."/>
            <person name="Margolis J."/>
            <person name="Morgan M."/>
            <person name="Nazareth L.V."/>
            <person name="Nguyen N."/>
            <person name="Okwuonu G."/>
            <person name="Parker D."/>
            <person name="Richards S."/>
            <person name="Ruiz S.J."/>
            <person name="Santibanez J."/>
            <person name="Savard J."/>
            <person name="Scherer S.E."/>
            <person name="Schneider B."/>
            <person name="Sodergren E."/>
            <person name="Tautz D."/>
            <person name="Vattahil S."/>
            <person name="Villasana D."/>
            <person name="White C.S."/>
            <person name="Wright R."/>
            <person name="Park Y."/>
            <person name="Beeman R.W."/>
            <person name="Lord J."/>
            <person name="Oppert B."/>
            <person name="Lorenzen M."/>
            <person name="Brown S."/>
            <person name="Wang L."/>
            <person name="Savard J."/>
            <person name="Tautz D."/>
            <person name="Richards S."/>
            <person name="Weinstock G."/>
            <person name="Gibbs R.A."/>
            <person name="Liu Y."/>
            <person name="Worley K."/>
            <person name="Weinstock G."/>
            <person name="Elsik C.G."/>
            <person name="Reese J.T."/>
            <person name="Elhaik E."/>
            <person name="Landan G."/>
            <person name="Graur D."/>
            <person name="Arensburger P."/>
            <person name="Atkinson P."/>
            <person name="Beeman R.W."/>
            <person name="Beidler J."/>
            <person name="Brown S.J."/>
            <person name="Demuth J.P."/>
            <person name="Drury D.W."/>
            <person name="Du Y.Z."/>
            <person name="Fujiwara H."/>
            <person name="Lorenzen M."/>
            <person name="Maselli V."/>
            <person name="Osanai M."/>
            <person name="Park Y."/>
            <person name="Robertson H.M."/>
            <person name="Tu Z."/>
            <person name="Wang J.J."/>
            <person name="Wang S."/>
            <person name="Richards S."/>
            <person name="Song H."/>
            <person name="Zhang L."/>
            <person name="Sodergren E."/>
            <person name="Werner D."/>
            <person name="Stanke M."/>
            <person name="Morgenstern B."/>
            <person name="Solovyev V."/>
            <person name="Kosarev P."/>
            <person name="Brown G."/>
            <person name="Chen H.C."/>
            <person name="Ermolaeva O."/>
            <person name="Hlavina W."/>
            <person name="Kapustin Y."/>
            <person name="Kiryutin B."/>
            <person name="Kitts P."/>
            <person name="Maglott D."/>
            <person name="Pruitt K."/>
            <person name="Sapojnikov V."/>
            <person name="Souvorov A."/>
            <person name="Mackey A.J."/>
            <person name="Waterhouse R.M."/>
            <person name="Wyder S."/>
            <person name="Zdobnov E.M."/>
            <person name="Zdobnov E.M."/>
            <person name="Wyder S."/>
            <person name="Kriventseva E.V."/>
            <person name="Kadowaki T."/>
            <person name="Bork P."/>
            <person name="Aranda M."/>
            <person name="Bao R."/>
            <person name="Beermann A."/>
            <person name="Berns N."/>
            <person name="Bolognesi R."/>
            <person name="Bonneton F."/>
            <person name="Bopp D."/>
            <person name="Brown S.J."/>
            <person name="Bucher G."/>
            <person name="Butts T."/>
            <person name="Chaumot A."/>
            <person name="Denell R.E."/>
            <person name="Ferrier D.E."/>
            <person name="Friedrich M."/>
            <person name="Gordon C.M."/>
            <person name="Jindra M."/>
            <person name="Klingler M."/>
            <person name="Lan Q."/>
            <person name="Lattorff H.M."/>
            <person name="Laudet V."/>
            <person name="von Levetsow C."/>
            <person name="Liu Z."/>
            <person name="Lutz R."/>
            <person name="Lynch J.A."/>
            <person name="da Fonseca R.N."/>
            <person name="Posnien N."/>
            <person name="Reuter R."/>
            <person name="Roth S."/>
            <person name="Savard J."/>
            <person name="Schinko J.B."/>
            <person name="Schmitt C."/>
            <person name="Schoppmeier M."/>
            <person name="Schroder R."/>
            <person name="Shippy T.D."/>
            <person name="Simonnet F."/>
            <person name="Marques-Souza H."/>
            <person name="Tautz D."/>
            <person name="Tomoyasu Y."/>
            <person name="Trauner J."/>
            <person name="Van der Zee M."/>
            <person name="Vervoort M."/>
            <person name="Wittkopp N."/>
            <person name="Wimmer E.A."/>
            <person name="Yang X."/>
            <person name="Jones A.K."/>
            <person name="Sattelle D.B."/>
            <person name="Ebert P.R."/>
            <person name="Nelson D."/>
            <person name="Scott J.G."/>
            <person name="Beeman R.W."/>
            <person name="Muthukrishnan S."/>
            <person name="Kramer K.J."/>
            <person name="Arakane Y."/>
            <person name="Beeman R.W."/>
            <person name="Zhu Q."/>
            <person name="Hogenkamp D."/>
            <person name="Dixit R."/>
            <person name="Oppert B."/>
            <person name="Jiang H."/>
            <person name="Zou Z."/>
            <person name="Marshall J."/>
            <person name="Elpidina E."/>
            <person name="Vinokurov K."/>
            <person name="Oppert C."/>
            <person name="Zou Z."/>
            <person name="Evans J."/>
            <person name="Lu Z."/>
            <person name="Zhao P."/>
            <person name="Sumathipala N."/>
            <person name="Altincicek B."/>
            <person name="Vilcinskas A."/>
            <person name="Williams M."/>
            <person name="Hultmark D."/>
            <person name="Hetru C."/>
            <person name="Jiang H."/>
            <person name="Grimmelikhuijzen C.J."/>
            <person name="Hauser F."/>
            <person name="Cazzamali G."/>
            <person name="Williamson M."/>
            <person name="Park Y."/>
            <person name="Li B."/>
            <person name="Tanaka Y."/>
            <person name="Predel R."/>
            <person name="Neupert S."/>
            <person name="Schachtner J."/>
            <person name="Verleyen P."/>
            <person name="Raible F."/>
            <person name="Bork P."/>
            <person name="Friedrich M."/>
            <person name="Walden K.K."/>
            <person name="Robertson H.M."/>
            <person name="Angeli S."/>
            <person name="Foret S."/>
            <person name="Bucher G."/>
            <person name="Schuetz S."/>
            <person name="Maleszka R."/>
            <person name="Wimmer E.A."/>
            <person name="Beeman R.W."/>
            <person name="Lorenzen M."/>
            <person name="Tomoyasu Y."/>
            <person name="Miller S.C."/>
            <person name="Grossmann D."/>
            <person name="Bucher G."/>
        </authorList>
    </citation>
    <scope>NUCLEOTIDE SEQUENCE [LARGE SCALE GENOMIC DNA]</scope>
    <source>
        <strain evidence="15 16">Georgia GA2</strain>
    </source>
</reference>
<keyword evidence="11 14" id="KW-0503">Monooxygenase</keyword>
<dbReference type="eggNOG" id="KOG0158">
    <property type="taxonomic scope" value="Eukaryota"/>
</dbReference>
<dbReference type="SMR" id="D7EJT0"/>
<dbReference type="GO" id="GO:0005506">
    <property type="term" value="F:iron ion binding"/>
    <property type="evidence" value="ECO:0007669"/>
    <property type="project" value="InterPro"/>
</dbReference>
<dbReference type="InParanoid" id="D7EJT0"/>
<evidence type="ECO:0000256" key="4">
    <source>
        <dbReference type="ARBA" id="ARBA00010617"/>
    </source>
</evidence>
<dbReference type="FunFam" id="1.10.630.10:FF:000042">
    <property type="entry name" value="Cytochrome P450"/>
    <property type="match status" value="1"/>
</dbReference>
<feature type="binding site" description="axial binding residue" evidence="13">
    <location>
        <position position="445"/>
    </location>
    <ligand>
        <name>heme</name>
        <dbReference type="ChEBI" id="CHEBI:30413"/>
    </ligand>
    <ligandPart>
        <name>Fe</name>
        <dbReference type="ChEBI" id="CHEBI:18248"/>
    </ligandPart>
</feature>
<evidence type="ECO:0000256" key="14">
    <source>
        <dbReference type="RuleBase" id="RU000461"/>
    </source>
</evidence>
<proteinExistence type="inferred from homology"/>
<keyword evidence="12" id="KW-0472">Membrane</keyword>
<evidence type="ECO:0000313" key="16">
    <source>
        <dbReference type="Proteomes" id="UP000007266"/>
    </source>
</evidence>
<comment type="subcellular location">
    <subcellularLocation>
        <location evidence="3">Endoplasmic reticulum membrane</location>
        <topology evidence="3">Peripheral membrane protein</topology>
    </subcellularLocation>
    <subcellularLocation>
        <location evidence="2">Microsome membrane</location>
        <topology evidence="2">Peripheral membrane protein</topology>
    </subcellularLocation>
</comment>
<evidence type="ECO:0000256" key="11">
    <source>
        <dbReference type="ARBA" id="ARBA00023033"/>
    </source>
</evidence>
<dbReference type="GO" id="GO:0004497">
    <property type="term" value="F:monooxygenase activity"/>
    <property type="evidence" value="ECO:0007669"/>
    <property type="project" value="UniProtKB-KW"/>
</dbReference>
<evidence type="ECO:0000256" key="5">
    <source>
        <dbReference type="ARBA" id="ARBA00022617"/>
    </source>
</evidence>
<reference evidence="15 16" key="2">
    <citation type="journal article" date="2010" name="Nucleic Acids Res.">
        <title>BeetleBase in 2010: revisions to provide comprehensive genomic information for Tribolium castaneum.</title>
        <authorList>
            <person name="Kim H.S."/>
            <person name="Murphy T."/>
            <person name="Xia J."/>
            <person name="Caragea D."/>
            <person name="Park Y."/>
            <person name="Beeman R.W."/>
            <person name="Lorenzen M.D."/>
            <person name="Butcher S."/>
            <person name="Manak J.R."/>
            <person name="Brown S.J."/>
        </authorList>
    </citation>
    <scope>GENOME REANNOTATION</scope>
    <source>
        <strain evidence="15 16">Georgia GA2</strain>
    </source>
</reference>
<organism evidence="15 16">
    <name type="scientific">Tribolium castaneum</name>
    <name type="common">Red flour beetle</name>
    <dbReference type="NCBI Taxonomy" id="7070"/>
    <lineage>
        <taxon>Eukaryota</taxon>
        <taxon>Metazoa</taxon>
        <taxon>Ecdysozoa</taxon>
        <taxon>Arthropoda</taxon>
        <taxon>Hexapoda</taxon>
        <taxon>Insecta</taxon>
        <taxon>Pterygota</taxon>
        <taxon>Neoptera</taxon>
        <taxon>Endopterygota</taxon>
        <taxon>Coleoptera</taxon>
        <taxon>Polyphaga</taxon>
        <taxon>Cucujiformia</taxon>
        <taxon>Tenebrionidae</taxon>
        <taxon>Tenebrionidae incertae sedis</taxon>
        <taxon>Tribolium</taxon>
    </lineage>
</organism>
<dbReference type="InterPro" id="IPR036396">
    <property type="entry name" value="Cyt_P450_sf"/>
</dbReference>
<dbReference type="PhylomeDB" id="D7EJT0"/>
<dbReference type="InterPro" id="IPR002401">
    <property type="entry name" value="Cyt_P450_E_grp-I"/>
</dbReference>
<dbReference type="HOGENOM" id="CLU_001570_5_2_1"/>
<evidence type="ECO:0000256" key="12">
    <source>
        <dbReference type="ARBA" id="ARBA00023136"/>
    </source>
</evidence>
<dbReference type="Pfam" id="PF00067">
    <property type="entry name" value="p450"/>
    <property type="match status" value="1"/>
</dbReference>
<keyword evidence="9 14" id="KW-0560">Oxidoreductase</keyword>
<comment type="similarity">
    <text evidence="4 14">Belongs to the cytochrome P450 family.</text>
</comment>
<dbReference type="InterPro" id="IPR050476">
    <property type="entry name" value="Insect_CytP450_Detox"/>
</dbReference>
<dbReference type="OrthoDB" id="2789670at2759"/>
<dbReference type="PANTHER" id="PTHR24292:SF45">
    <property type="entry name" value="CYTOCHROME P450 6G1-RELATED"/>
    <property type="match status" value="1"/>
</dbReference>
<dbReference type="AlphaFoldDB" id="D7EJT0"/>
<dbReference type="Gene3D" id="1.10.630.10">
    <property type="entry name" value="Cytochrome P450"/>
    <property type="match status" value="1"/>
</dbReference>
<dbReference type="GO" id="GO:0020037">
    <property type="term" value="F:heme binding"/>
    <property type="evidence" value="ECO:0007669"/>
    <property type="project" value="InterPro"/>
</dbReference>
<keyword evidence="16" id="KW-1185">Reference proteome</keyword>